<gene>
    <name evidence="2" type="ORF">LY01_02146</name>
</gene>
<name>A0A2S6II78_9FLAO</name>
<dbReference type="Proteomes" id="UP000239002">
    <property type="component" value="Unassembled WGS sequence"/>
</dbReference>
<keyword evidence="1" id="KW-0812">Transmembrane</keyword>
<evidence type="ECO:0000256" key="1">
    <source>
        <dbReference type="SAM" id="Phobius"/>
    </source>
</evidence>
<accession>A0A2S6II78</accession>
<keyword evidence="1" id="KW-1133">Transmembrane helix</keyword>
<dbReference type="OrthoDB" id="4164936at2"/>
<proteinExistence type="predicted"/>
<dbReference type="EMBL" id="PTJE01000005">
    <property type="protein sequence ID" value="PPK93924.1"/>
    <property type="molecule type" value="Genomic_DNA"/>
</dbReference>
<organism evidence="2 3">
    <name type="scientific">Nonlabens xylanidelens</name>
    <dbReference type="NCBI Taxonomy" id="191564"/>
    <lineage>
        <taxon>Bacteria</taxon>
        <taxon>Pseudomonadati</taxon>
        <taxon>Bacteroidota</taxon>
        <taxon>Flavobacteriia</taxon>
        <taxon>Flavobacteriales</taxon>
        <taxon>Flavobacteriaceae</taxon>
        <taxon>Nonlabens</taxon>
    </lineage>
</organism>
<dbReference type="AlphaFoldDB" id="A0A2S6II78"/>
<sequence>MAFSIKKIKAKYYIWLSTKPKRIAYHLPYVPYTERCGAFKTNIVSYDIYFIKKKDLKAENANSILESAKPTESDELFVSKDLMLEIKTILNEKGLSFEVFESKTEDYIELNFPTYQISMFNSQIAISLPYWDSNSNDGINKEIKTITNVLIENGFTGFDPQTEQIIKEKYEFQKTFTETKGIVDEHLNQIQNNNLNDNNAIKYIGIILGILLVGFIVWKIVRK</sequence>
<protein>
    <submittedName>
        <fullName evidence="2">Uncharacterized protein</fullName>
    </submittedName>
</protein>
<evidence type="ECO:0000313" key="3">
    <source>
        <dbReference type="Proteomes" id="UP000239002"/>
    </source>
</evidence>
<keyword evidence="1" id="KW-0472">Membrane</keyword>
<feature type="transmembrane region" description="Helical" evidence="1">
    <location>
        <begin position="200"/>
        <end position="221"/>
    </location>
</feature>
<evidence type="ECO:0000313" key="2">
    <source>
        <dbReference type="EMBL" id="PPK93924.1"/>
    </source>
</evidence>
<keyword evidence="3" id="KW-1185">Reference proteome</keyword>
<reference evidence="2 3" key="1">
    <citation type="submission" date="2018-02" db="EMBL/GenBank/DDBJ databases">
        <title>Genomic Encyclopedia of Archaeal and Bacterial Type Strains, Phase II (KMG-II): from individual species to whole genera.</title>
        <authorList>
            <person name="Goeker M."/>
        </authorList>
    </citation>
    <scope>NUCLEOTIDE SEQUENCE [LARGE SCALE GENOMIC DNA]</scope>
    <source>
        <strain evidence="2 3">DSM 16809</strain>
    </source>
</reference>
<comment type="caution">
    <text evidence="2">The sequence shown here is derived from an EMBL/GenBank/DDBJ whole genome shotgun (WGS) entry which is preliminary data.</text>
</comment>
<dbReference type="RefSeq" id="WP_104515827.1">
    <property type="nucleotide sequence ID" value="NZ_MQVW01000002.1"/>
</dbReference>